<dbReference type="EMBL" id="LT719092">
    <property type="protein sequence ID" value="SJK84043.1"/>
    <property type="molecule type" value="Genomic_DNA"/>
</dbReference>
<evidence type="ECO:0000313" key="4">
    <source>
        <dbReference type="Proteomes" id="UP000187822"/>
    </source>
</evidence>
<gene>
    <name evidence="2" type="ORF">CPM_0148</name>
    <name evidence="3" type="ORF">CPM_0674</name>
    <name evidence="1" type="ORF">CSP5_0181</name>
</gene>
<evidence type="ECO:0000313" key="1">
    <source>
        <dbReference type="EMBL" id="SIM34057.1"/>
    </source>
</evidence>
<dbReference type="AlphaFoldDB" id="A0A1N5SDJ5"/>
<keyword evidence="4" id="KW-1185">Reference proteome</keyword>
<dbReference type="KEGG" id="cdiv:CPM_0674"/>
<name>A0A1N5SDJ5_9ARCH</name>
<dbReference type="EMBL" id="LT719092">
    <property type="protein sequence ID" value="SJK84536.1"/>
    <property type="molecule type" value="Genomic_DNA"/>
</dbReference>
<accession>A0A1N5SDJ5</accession>
<reference evidence="2" key="2">
    <citation type="submission" date="2016-06" db="EMBL/GenBank/DDBJ databases">
        <authorList>
            <person name="Olsen C.W."/>
            <person name="Carey S."/>
            <person name="Hinshaw L."/>
            <person name="Karasin A.I."/>
        </authorList>
    </citation>
    <scope>NUCLEOTIDE SEQUENCE [LARGE SCALE GENOMIC DNA]</scope>
    <source>
        <strain evidence="2">PM4</strain>
    </source>
</reference>
<sequence>MNLDYKTKIKIREILCEEREANRINMLGEQIDDIVYREIEKAVNKQGKETRKGGDKE</sequence>
<proteinExistence type="predicted"/>
<dbReference type="RefSeq" id="WP_021794334.1">
    <property type="nucleotide sequence ID" value="NZ_LT671858.1"/>
</dbReference>
<dbReference type="OrthoDB" id="372746at2157"/>
<reference evidence="1 5" key="1">
    <citation type="submission" date="2016-04" db="EMBL/GenBank/DDBJ databases">
        <authorList>
            <person name="Evans L.H."/>
            <person name="Alamgir A."/>
            <person name="Owens N."/>
            <person name="Weber N.D."/>
            <person name="Virtaneva K."/>
            <person name="Barbian K."/>
            <person name="Babar A."/>
            <person name="Rosenke K."/>
        </authorList>
    </citation>
    <scope>NUCLEOTIDE SEQUENCE [LARGE SCALE GENOMIC DNA]</scope>
    <source>
        <strain evidence="1">S5</strain>
        <strain evidence="5">S5(T) (JCM 30642 \VKM B-2941)</strain>
    </source>
</reference>
<dbReference type="GeneID" id="55589055"/>
<evidence type="ECO:0000313" key="2">
    <source>
        <dbReference type="EMBL" id="SJK84043.1"/>
    </source>
</evidence>
<dbReference type="STRING" id="1673428.CPM_0148"/>
<organism evidence="1 5">
    <name type="scientific">Cuniculiplasma divulgatum</name>
    <dbReference type="NCBI Taxonomy" id="1673428"/>
    <lineage>
        <taxon>Archaea</taxon>
        <taxon>Methanobacteriati</taxon>
        <taxon>Thermoplasmatota</taxon>
        <taxon>Thermoplasmata</taxon>
        <taxon>Thermoplasmatales</taxon>
        <taxon>Cuniculiplasmataceae</taxon>
        <taxon>Cuniculiplasma</taxon>
    </lineage>
</organism>
<dbReference type="KEGG" id="cdiv:CPM_0148"/>
<dbReference type="EMBL" id="LT671858">
    <property type="protein sequence ID" value="SIM34057.1"/>
    <property type="molecule type" value="Genomic_DNA"/>
</dbReference>
<evidence type="ECO:0000313" key="3">
    <source>
        <dbReference type="EMBL" id="SJK84536.1"/>
    </source>
</evidence>
<reference evidence="4" key="3">
    <citation type="submission" date="2016-06" db="EMBL/GenBank/DDBJ databases">
        <authorList>
            <person name="Toshchakov V.S."/>
        </authorList>
    </citation>
    <scope>NUCLEOTIDE SEQUENCE [LARGE SCALE GENOMIC DNA]</scope>
    <source>
        <strain>PM4 (JCM 30641</strain>
        <strain evidence="4">\VKM B-2940)</strain>
    </source>
</reference>
<dbReference type="Proteomes" id="UP000195607">
    <property type="component" value="Chromosome I"/>
</dbReference>
<evidence type="ECO:0000313" key="5">
    <source>
        <dbReference type="Proteomes" id="UP000195607"/>
    </source>
</evidence>
<protein>
    <submittedName>
        <fullName evidence="1">Uncharacterized protein</fullName>
    </submittedName>
</protein>
<dbReference type="Proteomes" id="UP000187822">
    <property type="component" value="Chromosome I"/>
</dbReference>